<evidence type="ECO:0000313" key="4">
    <source>
        <dbReference type="Proteomes" id="UP000321525"/>
    </source>
</evidence>
<dbReference type="EMBL" id="VOLR01000018">
    <property type="protein sequence ID" value="TWX57543.1"/>
    <property type="molecule type" value="Genomic_DNA"/>
</dbReference>
<protein>
    <submittedName>
        <fullName evidence="3">PEP-CTERM sorting domain-containing protein</fullName>
    </submittedName>
</protein>
<evidence type="ECO:0000313" key="5">
    <source>
        <dbReference type="Proteomes" id="UP000321917"/>
    </source>
</evidence>
<accession>A0A5C6Q3F2</accession>
<sequence length="202" mass="22240">MSSKIISIIVVILFSLCIVERANAGLIVGDLYSDDAGIQWAYVGSFDLADGEEYREFNANDEEIIKNVITYNGLEAAELLFRPLTDGSVYALSSNSTTNDNNYDLVNFIVNYKAHYDFFDDELDPNYSGRLKELAQDVVTDNAGGVGYNANGDLSAFVDDRALKGVKINHVFKSITISVPEPSTIAIFSLALIGLVTRRFKN</sequence>
<dbReference type="RefSeq" id="WP_146799947.1">
    <property type="nucleotide sequence ID" value="NZ_VOLP01000017.1"/>
</dbReference>
<evidence type="ECO:0000313" key="2">
    <source>
        <dbReference type="EMBL" id="TWX57543.1"/>
    </source>
</evidence>
<proteinExistence type="predicted"/>
<evidence type="ECO:0000259" key="1">
    <source>
        <dbReference type="Pfam" id="PF07589"/>
    </source>
</evidence>
<reference evidence="3 5" key="1">
    <citation type="submission" date="2019-07" db="EMBL/GenBank/DDBJ databases">
        <title>Genomes of sea-ice associated Colwellia species.</title>
        <authorList>
            <person name="Bowman J.P."/>
        </authorList>
    </citation>
    <scope>NUCLEOTIDE SEQUENCE [LARGE SCALE GENOMIC DNA]</scope>
    <source>
        <strain evidence="2 4">ACAM 607</strain>
        <strain evidence="3 5">IC036</strain>
    </source>
</reference>
<dbReference type="Proteomes" id="UP000321917">
    <property type="component" value="Unassembled WGS sequence"/>
</dbReference>
<dbReference type="OrthoDB" id="6227703at2"/>
<keyword evidence="4" id="KW-1185">Reference proteome</keyword>
<gene>
    <name evidence="2" type="ORF">ESZ26_13195</name>
    <name evidence="3" type="ORF">ESZ27_16870</name>
</gene>
<dbReference type="AlphaFoldDB" id="A0A5C6Q3F2"/>
<dbReference type="Pfam" id="PF07589">
    <property type="entry name" value="PEP-CTERM"/>
    <property type="match status" value="1"/>
</dbReference>
<dbReference type="InterPro" id="IPR013424">
    <property type="entry name" value="Ice-binding_C"/>
</dbReference>
<comment type="caution">
    <text evidence="3">The sequence shown here is derived from an EMBL/GenBank/DDBJ whole genome shotgun (WGS) entry which is preliminary data.</text>
</comment>
<organism evidence="3 5">
    <name type="scientific">Colwellia hornerae</name>
    <dbReference type="NCBI Taxonomy" id="89402"/>
    <lineage>
        <taxon>Bacteria</taxon>
        <taxon>Pseudomonadati</taxon>
        <taxon>Pseudomonadota</taxon>
        <taxon>Gammaproteobacteria</taxon>
        <taxon>Alteromonadales</taxon>
        <taxon>Colwelliaceae</taxon>
        <taxon>Colwellia</taxon>
    </lineage>
</organism>
<dbReference type="NCBIfam" id="TIGR02595">
    <property type="entry name" value="PEP_CTERM"/>
    <property type="match status" value="1"/>
</dbReference>
<dbReference type="EMBL" id="VOLQ01000045">
    <property type="protein sequence ID" value="TWX63356.1"/>
    <property type="molecule type" value="Genomic_DNA"/>
</dbReference>
<evidence type="ECO:0000313" key="3">
    <source>
        <dbReference type="EMBL" id="TWX63356.1"/>
    </source>
</evidence>
<feature type="domain" description="Ice-binding protein C-terminal" evidence="1">
    <location>
        <begin position="178"/>
        <end position="199"/>
    </location>
</feature>
<name>A0A5C6Q3F2_9GAMM</name>
<dbReference type="Proteomes" id="UP000321525">
    <property type="component" value="Unassembled WGS sequence"/>
</dbReference>